<dbReference type="Proteomes" id="UP001597295">
    <property type="component" value="Unassembled WGS sequence"/>
</dbReference>
<keyword evidence="9" id="KW-0408">Iron</keyword>
<keyword evidence="10 11" id="KW-0472">Membrane</keyword>
<organism evidence="13 14">
    <name type="scientific">Lacibacterium aquatile</name>
    <dbReference type="NCBI Taxonomy" id="1168082"/>
    <lineage>
        <taxon>Bacteria</taxon>
        <taxon>Pseudomonadati</taxon>
        <taxon>Pseudomonadota</taxon>
        <taxon>Alphaproteobacteria</taxon>
        <taxon>Rhodospirillales</taxon>
        <taxon>Rhodospirillaceae</taxon>
    </lineage>
</organism>
<evidence type="ECO:0000259" key="12">
    <source>
        <dbReference type="SMART" id="SM00887"/>
    </source>
</evidence>
<feature type="domain" description="Cytochrome c-552/DMSO reductase-like haem-binding" evidence="12">
    <location>
        <begin position="238"/>
        <end position="552"/>
    </location>
</feature>
<reference evidence="14" key="1">
    <citation type="journal article" date="2019" name="Int. J. Syst. Evol. Microbiol.">
        <title>The Global Catalogue of Microorganisms (GCM) 10K type strain sequencing project: providing services to taxonomists for standard genome sequencing and annotation.</title>
        <authorList>
            <consortium name="The Broad Institute Genomics Platform"/>
            <consortium name="The Broad Institute Genome Sequencing Center for Infectious Disease"/>
            <person name="Wu L."/>
            <person name="Ma J."/>
        </authorList>
    </citation>
    <scope>NUCLEOTIDE SEQUENCE [LARGE SCALE GENOMIC DNA]</scope>
    <source>
        <strain evidence="14">CGMCC 1.19062</strain>
    </source>
</reference>
<keyword evidence="2" id="KW-0813">Transport</keyword>
<dbReference type="SUPFAM" id="SSF49344">
    <property type="entry name" value="CBD9-like"/>
    <property type="match status" value="1"/>
</dbReference>
<gene>
    <name evidence="13" type="ORF">ACFSM5_00740</name>
</gene>
<feature type="transmembrane region" description="Helical" evidence="11">
    <location>
        <begin position="70"/>
        <end position="97"/>
    </location>
</feature>
<name>A0ABW5DLM4_9PROT</name>
<dbReference type="SUPFAM" id="SSF81342">
    <property type="entry name" value="Transmembrane di-heme cytochromes"/>
    <property type="match status" value="1"/>
</dbReference>
<evidence type="ECO:0000256" key="4">
    <source>
        <dbReference type="ARBA" id="ARBA00022617"/>
    </source>
</evidence>
<dbReference type="RefSeq" id="WP_379874089.1">
    <property type="nucleotide sequence ID" value="NZ_JBHUIP010000001.1"/>
</dbReference>
<dbReference type="Pfam" id="PF09459">
    <property type="entry name" value="EB_dh"/>
    <property type="match status" value="1"/>
</dbReference>
<proteinExistence type="predicted"/>
<keyword evidence="14" id="KW-1185">Reference proteome</keyword>
<evidence type="ECO:0000256" key="7">
    <source>
        <dbReference type="ARBA" id="ARBA00022982"/>
    </source>
</evidence>
<evidence type="ECO:0000313" key="13">
    <source>
        <dbReference type="EMBL" id="MFD2261393.1"/>
    </source>
</evidence>
<keyword evidence="5 11" id="KW-0812">Transmembrane</keyword>
<comment type="subcellular location">
    <subcellularLocation>
        <location evidence="1">Cell membrane</location>
        <topology evidence="1">Multi-pass membrane protein</topology>
    </subcellularLocation>
</comment>
<feature type="transmembrane region" description="Helical" evidence="11">
    <location>
        <begin position="158"/>
        <end position="178"/>
    </location>
</feature>
<sequence length="560" mass="61560">MKFGDRRALNSTVKRRSDLSTVILHWAAVLALGVALLSGLRISTDSPDASWSLLLDAVLLHGAVSQWHVWAGYGLTAVILGYGVYLLRAGLGSRIIFDRYRRQALKSPDGATRWQARNVAIFWVGFTIILLLAISGSISYWGAGLLPAAFLGATHRVLSWALILYVVIHIGGQIAYGGIRQLTKIMMPRLAYGVAGATAFVVVAAVAGGVYWIDHIALRTLTLPKVASAPVLDGKFDDEVWKSAKAIVIPTARAHTVEGGEIDVTVKAIHDGTTAYFAFEWPDTERSMKLFPMVKTETGWTIKQTEADRGDESEFYEDQFAVMLSRASEVAGGSAHYGSKVLSDKKSTHGRGMHYMTDGSIVDLWQWKAARTGNRVVSQMDDGYIGAPLEKPAGDERYRGGFNMDPDTGGGYVQNFDRKDPAARLADGVVPRRLPKDWQLVRAAIAGDGIDHSSADRADWWLLYEETVPYTAEMDANIPVGTVLPSVLVRGPFQGDRGHIAAEAVWSDGVWRLEVKRALDTGSQYDLPIAKDMYFWVSAFQHAQTRHSYHTRPVRLELGE</sequence>
<evidence type="ECO:0000313" key="14">
    <source>
        <dbReference type="Proteomes" id="UP001597295"/>
    </source>
</evidence>
<evidence type="ECO:0000256" key="1">
    <source>
        <dbReference type="ARBA" id="ARBA00004651"/>
    </source>
</evidence>
<dbReference type="InterPro" id="IPR019020">
    <property type="entry name" value="Cyt-c552/DMSO_Rdtase_haem-bd"/>
</dbReference>
<keyword evidence="7" id="KW-0249">Electron transport</keyword>
<dbReference type="CDD" id="cd09625">
    <property type="entry name" value="DOMON_like_cytochrome"/>
    <property type="match status" value="1"/>
</dbReference>
<keyword evidence="4" id="KW-0349">Heme</keyword>
<accession>A0ABW5DLM4</accession>
<keyword evidence="6" id="KW-0479">Metal-binding</keyword>
<evidence type="ECO:0000256" key="3">
    <source>
        <dbReference type="ARBA" id="ARBA00022475"/>
    </source>
</evidence>
<dbReference type="EMBL" id="JBHUIP010000001">
    <property type="protein sequence ID" value="MFD2261393.1"/>
    <property type="molecule type" value="Genomic_DNA"/>
</dbReference>
<keyword evidence="3" id="KW-1003">Cell membrane</keyword>
<dbReference type="Gene3D" id="2.60.40.1190">
    <property type="match status" value="1"/>
</dbReference>
<dbReference type="Gene3D" id="1.20.950.20">
    <property type="entry name" value="Transmembrane di-heme cytochromes, Chain C"/>
    <property type="match status" value="1"/>
</dbReference>
<protein>
    <submittedName>
        <fullName evidence="13">Ethylbenzene dehydrogenase-related protein</fullName>
    </submittedName>
</protein>
<keyword evidence="8 11" id="KW-1133">Transmembrane helix</keyword>
<evidence type="ECO:0000256" key="11">
    <source>
        <dbReference type="SAM" id="Phobius"/>
    </source>
</evidence>
<dbReference type="SMART" id="SM00887">
    <property type="entry name" value="EB_dh"/>
    <property type="match status" value="1"/>
</dbReference>
<comment type="caution">
    <text evidence="13">The sequence shown here is derived from an EMBL/GenBank/DDBJ whole genome shotgun (WGS) entry which is preliminary data.</text>
</comment>
<evidence type="ECO:0000256" key="10">
    <source>
        <dbReference type="ARBA" id="ARBA00023136"/>
    </source>
</evidence>
<dbReference type="Pfam" id="PF01292">
    <property type="entry name" value="Ni_hydr_CYTB"/>
    <property type="match status" value="1"/>
</dbReference>
<feature type="transmembrane region" description="Helical" evidence="11">
    <location>
        <begin position="190"/>
        <end position="213"/>
    </location>
</feature>
<evidence type="ECO:0000256" key="6">
    <source>
        <dbReference type="ARBA" id="ARBA00022723"/>
    </source>
</evidence>
<evidence type="ECO:0000256" key="9">
    <source>
        <dbReference type="ARBA" id="ARBA00023004"/>
    </source>
</evidence>
<evidence type="ECO:0000256" key="2">
    <source>
        <dbReference type="ARBA" id="ARBA00022448"/>
    </source>
</evidence>
<feature type="transmembrane region" description="Helical" evidence="11">
    <location>
        <begin position="118"/>
        <end position="138"/>
    </location>
</feature>
<evidence type="ECO:0000256" key="5">
    <source>
        <dbReference type="ARBA" id="ARBA00022692"/>
    </source>
</evidence>
<evidence type="ECO:0000256" key="8">
    <source>
        <dbReference type="ARBA" id="ARBA00022989"/>
    </source>
</evidence>
<dbReference type="InterPro" id="IPR011577">
    <property type="entry name" value="Cyt_b561_bac/Ni-Hgenase"/>
</dbReference>
<feature type="transmembrane region" description="Helical" evidence="11">
    <location>
        <begin position="21"/>
        <end position="42"/>
    </location>
</feature>
<dbReference type="InterPro" id="IPR016174">
    <property type="entry name" value="Di-haem_cyt_TM"/>
</dbReference>